<accession>A0A1C5GEC8</accession>
<dbReference type="EMBL" id="LT607733">
    <property type="protein sequence ID" value="SCG18108.1"/>
    <property type="molecule type" value="Genomic_DNA"/>
</dbReference>
<dbReference type="Proteomes" id="UP000198251">
    <property type="component" value="Chromosome I"/>
</dbReference>
<sequence>MRVGIVGWFGSDNLGDEILLHSLITCVREVKENASFVVFCPNPDRVAELHGVQTEHMPVLRARGASERQVAVQRAIKSCQLLLLGPGTVFQERSPNLSWPGTLPMFARIIAMAKLAGTPVATVGVGVREGGTPFGRQVLRLIGASCVAVGVRDERTASHFGSGAEVIGDMAYTLPLPDLDRADSGRRFALSMRPLAPDLEGSLLAATSACAGRLRQEGWSGTFLPMAFGRGAHGEDDRVIYERAFRDLLDLDSTPLDGSRPLVGALRDWLQSLATNQLVLGTRLHAALLAVAIGVPTVAIAYERKVHDAFVDLGLREFLVPPDVDAETLYRTATAAAASAEQFREAAQRVAAQGRIAQGFVTALVKRLG</sequence>
<dbReference type="InterPro" id="IPR007345">
    <property type="entry name" value="Polysacch_pyruvyl_Trfase"/>
</dbReference>
<dbReference type="RefSeq" id="WP_157747203.1">
    <property type="nucleotide sequence ID" value="NZ_JBFAAC010000006.1"/>
</dbReference>
<dbReference type="GeneID" id="95804142"/>
<evidence type="ECO:0000259" key="1">
    <source>
        <dbReference type="Pfam" id="PF04230"/>
    </source>
</evidence>
<reference evidence="2 3" key="1">
    <citation type="submission" date="2016-06" db="EMBL/GenBank/DDBJ databases">
        <authorList>
            <person name="Kjaerup R.B."/>
            <person name="Dalgaard T.S."/>
            <person name="Juul-Madsen H.R."/>
        </authorList>
    </citation>
    <scope>NUCLEOTIDE SEQUENCE [LARGE SCALE GENOMIC DNA]</scope>
    <source>
        <strain evidence="2 3">DSM 43913</strain>
    </source>
</reference>
<organism evidence="2 3">
    <name type="scientific">Micromonospora echinofusca</name>
    <dbReference type="NCBI Taxonomy" id="47858"/>
    <lineage>
        <taxon>Bacteria</taxon>
        <taxon>Bacillati</taxon>
        <taxon>Actinomycetota</taxon>
        <taxon>Actinomycetes</taxon>
        <taxon>Micromonosporales</taxon>
        <taxon>Micromonosporaceae</taxon>
        <taxon>Micromonospora</taxon>
    </lineage>
</organism>
<keyword evidence="2" id="KW-0808">Transferase</keyword>
<proteinExistence type="predicted"/>
<keyword evidence="3" id="KW-1185">Reference proteome</keyword>
<dbReference type="PANTHER" id="PTHR36836:SF1">
    <property type="entry name" value="COLANIC ACID BIOSYNTHESIS PROTEIN WCAK"/>
    <property type="match status" value="1"/>
</dbReference>
<protein>
    <submittedName>
        <fullName evidence="2">Polysaccharide pyruvyl transferase family protein WcaK</fullName>
    </submittedName>
</protein>
<dbReference type="Pfam" id="PF04230">
    <property type="entry name" value="PS_pyruv_trans"/>
    <property type="match status" value="1"/>
</dbReference>
<feature type="domain" description="Polysaccharide pyruvyl transferase" evidence="1">
    <location>
        <begin position="13"/>
        <end position="303"/>
    </location>
</feature>
<evidence type="ECO:0000313" key="2">
    <source>
        <dbReference type="EMBL" id="SCG18108.1"/>
    </source>
</evidence>
<gene>
    <name evidence="2" type="ORF">GA0070610_4444</name>
</gene>
<dbReference type="AlphaFoldDB" id="A0A1C5GEC8"/>
<name>A0A1C5GEC8_MICEH</name>
<evidence type="ECO:0000313" key="3">
    <source>
        <dbReference type="Proteomes" id="UP000198251"/>
    </source>
</evidence>
<dbReference type="GO" id="GO:0016740">
    <property type="term" value="F:transferase activity"/>
    <property type="evidence" value="ECO:0007669"/>
    <property type="project" value="UniProtKB-KW"/>
</dbReference>
<dbReference type="PANTHER" id="PTHR36836">
    <property type="entry name" value="COLANIC ACID BIOSYNTHESIS PROTEIN WCAK"/>
    <property type="match status" value="1"/>
</dbReference>